<dbReference type="GO" id="GO:0004843">
    <property type="term" value="F:cysteine-type deubiquitinase activity"/>
    <property type="evidence" value="ECO:0007669"/>
    <property type="project" value="UniProtKB-EC"/>
</dbReference>
<dbReference type="GO" id="GO:0005829">
    <property type="term" value="C:cytosol"/>
    <property type="evidence" value="ECO:0007669"/>
    <property type="project" value="TreeGrafter"/>
</dbReference>
<evidence type="ECO:0000256" key="3">
    <source>
        <dbReference type="ARBA" id="ARBA00012759"/>
    </source>
</evidence>
<keyword evidence="4" id="KW-0645">Protease</keyword>
<evidence type="ECO:0000256" key="6">
    <source>
        <dbReference type="ARBA" id="ARBA00022801"/>
    </source>
</evidence>
<dbReference type="EC" id="3.4.19.12" evidence="3"/>
<dbReference type="PANTHER" id="PTHR24006:SF888">
    <property type="entry name" value="UBIQUITIN CARBOXYL-TERMINAL HYDROLASE 30"/>
    <property type="match status" value="1"/>
</dbReference>
<name>A0A4P9Z5Q3_9FUNG</name>
<dbReference type="AlphaFoldDB" id="A0A4P9Z5Q3"/>
<evidence type="ECO:0000256" key="8">
    <source>
        <dbReference type="SAM" id="MobiDB-lite"/>
    </source>
</evidence>
<dbReference type="InterPro" id="IPR018200">
    <property type="entry name" value="USP_CS"/>
</dbReference>
<sequence>MAASPAMLQFLDEMRQDHEQLVGDTHTDQHASLVSSVLLATLEGNHNDPAHLTASCYAAINAPTDAPAAFRPRQLTQSLAQHRRVVNREQQDAHEFFQILSATLTQEAAKVNEQRRIISLLDSSVLRRLIGGAASQSIHAYAIRSPACLPVEYPASIVATRTTVINAAVYWQGPIRHFPFDNLSLSPPLQFSCSLAYCLEQYIQLEVLDDFSCRRCSLVATQKRLAKLIASLEGSGEAAVKEKACHDLGLVEAALATDVERELPSIKLVRAISRQTTKQVMIAQPPPLLCLHISRSTFSYAGDLRKNGCWVRFPIYLNLAPYCTHGQLCLQPTRSLNGTAMSMPADDNSDDDDGELSSKAASEVDPVACRPSSSLASSLAGASGSDADDDMAVPPIWYRLRSVVIHYGGHHYGHFVAFRQAALSGDEQPDNGGGWFRVSDDAIRGVPVDDVQNENPYLLIYERDPTVDAGDAAASNMQLVAEKRLAPMNDTLLAASLEQRMSMSSADGRLPALTTSLVPAMGDTVYRSS</sequence>
<evidence type="ECO:0000259" key="9">
    <source>
        <dbReference type="PROSITE" id="PS50235"/>
    </source>
</evidence>
<protein>
    <recommendedName>
        <fullName evidence="3">ubiquitinyl hydrolase 1</fullName>
        <ecNumber evidence="3">3.4.19.12</ecNumber>
    </recommendedName>
</protein>
<dbReference type="InterPro" id="IPR001394">
    <property type="entry name" value="Peptidase_C19_UCH"/>
</dbReference>
<dbReference type="InterPro" id="IPR050164">
    <property type="entry name" value="Peptidase_C19"/>
</dbReference>
<dbReference type="InterPro" id="IPR028889">
    <property type="entry name" value="USP"/>
</dbReference>
<evidence type="ECO:0000313" key="11">
    <source>
        <dbReference type="Proteomes" id="UP000278143"/>
    </source>
</evidence>
<organism evidence="10 11">
    <name type="scientific">Syncephalis pseudoplumigaleata</name>
    <dbReference type="NCBI Taxonomy" id="1712513"/>
    <lineage>
        <taxon>Eukaryota</taxon>
        <taxon>Fungi</taxon>
        <taxon>Fungi incertae sedis</taxon>
        <taxon>Zoopagomycota</taxon>
        <taxon>Zoopagomycotina</taxon>
        <taxon>Zoopagomycetes</taxon>
        <taxon>Zoopagales</taxon>
        <taxon>Piptocephalidaceae</taxon>
        <taxon>Syncephalis</taxon>
    </lineage>
</organism>
<gene>
    <name evidence="10" type="ORF">SYNPS1DRAFT_26419</name>
</gene>
<evidence type="ECO:0000256" key="1">
    <source>
        <dbReference type="ARBA" id="ARBA00000707"/>
    </source>
</evidence>
<dbReference type="PROSITE" id="PS00973">
    <property type="entry name" value="USP_2"/>
    <property type="match status" value="1"/>
</dbReference>
<dbReference type="Pfam" id="PF00443">
    <property type="entry name" value="UCH"/>
    <property type="match status" value="1"/>
</dbReference>
<dbReference type="Proteomes" id="UP000278143">
    <property type="component" value="Unassembled WGS sequence"/>
</dbReference>
<dbReference type="PROSITE" id="PS50235">
    <property type="entry name" value="USP_3"/>
    <property type="match status" value="1"/>
</dbReference>
<dbReference type="EMBL" id="KZ989131">
    <property type="protein sequence ID" value="RKP27957.1"/>
    <property type="molecule type" value="Genomic_DNA"/>
</dbReference>
<feature type="region of interest" description="Disordered" evidence="8">
    <location>
        <begin position="340"/>
        <end position="369"/>
    </location>
</feature>
<evidence type="ECO:0000313" key="10">
    <source>
        <dbReference type="EMBL" id="RKP27957.1"/>
    </source>
</evidence>
<dbReference type="OrthoDB" id="2020758at2759"/>
<keyword evidence="11" id="KW-1185">Reference proteome</keyword>
<keyword evidence="5" id="KW-0833">Ubl conjugation pathway</keyword>
<dbReference type="InterPro" id="IPR038765">
    <property type="entry name" value="Papain-like_cys_pep_sf"/>
</dbReference>
<comment type="similarity">
    <text evidence="2">Belongs to the peptidase C19 family.</text>
</comment>
<evidence type="ECO:0000256" key="5">
    <source>
        <dbReference type="ARBA" id="ARBA00022786"/>
    </source>
</evidence>
<comment type="catalytic activity">
    <reaction evidence="1">
        <text>Thiol-dependent hydrolysis of ester, thioester, amide, peptide and isopeptide bonds formed by the C-terminal Gly of ubiquitin (a 76-residue protein attached to proteins as an intracellular targeting signal).</text>
        <dbReference type="EC" id="3.4.19.12"/>
    </reaction>
</comment>
<dbReference type="GO" id="GO:0006508">
    <property type="term" value="P:proteolysis"/>
    <property type="evidence" value="ECO:0007669"/>
    <property type="project" value="UniProtKB-KW"/>
</dbReference>
<dbReference type="Gene3D" id="3.90.70.10">
    <property type="entry name" value="Cysteine proteinases"/>
    <property type="match status" value="1"/>
</dbReference>
<evidence type="ECO:0000256" key="7">
    <source>
        <dbReference type="ARBA" id="ARBA00022807"/>
    </source>
</evidence>
<evidence type="ECO:0000256" key="2">
    <source>
        <dbReference type="ARBA" id="ARBA00009085"/>
    </source>
</evidence>
<keyword evidence="6" id="KW-0378">Hydrolase</keyword>
<evidence type="ECO:0000256" key="4">
    <source>
        <dbReference type="ARBA" id="ARBA00022670"/>
    </source>
</evidence>
<dbReference type="GO" id="GO:0005634">
    <property type="term" value="C:nucleus"/>
    <property type="evidence" value="ECO:0007669"/>
    <property type="project" value="TreeGrafter"/>
</dbReference>
<dbReference type="PANTHER" id="PTHR24006">
    <property type="entry name" value="UBIQUITIN CARBOXYL-TERMINAL HYDROLASE"/>
    <property type="match status" value="1"/>
</dbReference>
<proteinExistence type="inferred from homology"/>
<dbReference type="GO" id="GO:0016579">
    <property type="term" value="P:protein deubiquitination"/>
    <property type="evidence" value="ECO:0007669"/>
    <property type="project" value="InterPro"/>
</dbReference>
<feature type="domain" description="USP" evidence="9">
    <location>
        <begin position="1"/>
        <end position="464"/>
    </location>
</feature>
<keyword evidence="7" id="KW-0788">Thiol protease</keyword>
<accession>A0A4P9Z5Q3</accession>
<dbReference type="SUPFAM" id="SSF54001">
    <property type="entry name" value="Cysteine proteinases"/>
    <property type="match status" value="1"/>
</dbReference>
<reference evidence="11" key="1">
    <citation type="journal article" date="2018" name="Nat. Microbiol.">
        <title>Leveraging single-cell genomics to expand the fungal tree of life.</title>
        <authorList>
            <person name="Ahrendt S.R."/>
            <person name="Quandt C.A."/>
            <person name="Ciobanu D."/>
            <person name="Clum A."/>
            <person name="Salamov A."/>
            <person name="Andreopoulos B."/>
            <person name="Cheng J.F."/>
            <person name="Woyke T."/>
            <person name="Pelin A."/>
            <person name="Henrissat B."/>
            <person name="Reynolds N.K."/>
            <person name="Benny G.L."/>
            <person name="Smith M.E."/>
            <person name="James T.Y."/>
            <person name="Grigoriev I.V."/>
        </authorList>
    </citation>
    <scope>NUCLEOTIDE SEQUENCE [LARGE SCALE GENOMIC DNA]</scope>
    <source>
        <strain evidence="11">Benny S71-1</strain>
    </source>
</reference>